<comment type="similarity">
    <text evidence="9">Belongs to the KdpA family.</text>
</comment>
<evidence type="ECO:0000256" key="6">
    <source>
        <dbReference type="ARBA" id="ARBA00022989"/>
    </source>
</evidence>
<evidence type="ECO:0000313" key="10">
    <source>
        <dbReference type="EMBL" id="TCX59114.1"/>
    </source>
</evidence>
<dbReference type="AlphaFoldDB" id="A0A483K7B8"/>
<comment type="subunit">
    <text evidence="9">The system is composed of three essential subunits: KdpA, KdpB and KdpC.</text>
</comment>
<comment type="subcellular location">
    <subcellularLocation>
        <location evidence="9">Cell membrane</location>
        <topology evidence="9">Multi-pass membrane protein</topology>
    </subcellularLocation>
</comment>
<evidence type="ECO:0000256" key="4">
    <source>
        <dbReference type="ARBA" id="ARBA00022692"/>
    </source>
</evidence>
<dbReference type="GO" id="GO:0016787">
    <property type="term" value="F:hydrolase activity"/>
    <property type="evidence" value="ECO:0007669"/>
    <property type="project" value="UniProtKB-KW"/>
</dbReference>
<feature type="transmembrane region" description="Helical" evidence="9">
    <location>
        <begin position="283"/>
        <end position="301"/>
    </location>
</feature>
<evidence type="ECO:0000256" key="3">
    <source>
        <dbReference type="ARBA" id="ARBA00022538"/>
    </source>
</evidence>
<evidence type="ECO:0000256" key="8">
    <source>
        <dbReference type="ARBA" id="ARBA00023136"/>
    </source>
</evidence>
<dbReference type="EMBL" id="SDCO01000016">
    <property type="protein sequence ID" value="TCX59114.1"/>
    <property type="molecule type" value="Genomic_DNA"/>
</dbReference>
<feature type="transmembrane region" description="Helical" evidence="9">
    <location>
        <begin position="526"/>
        <end position="553"/>
    </location>
</feature>
<comment type="function">
    <text evidence="9">Part of the high-affinity ATP-driven potassium transport (or Kdp) system, which catalyzes the hydrolysis of ATP coupled with the electrogenic transport of potassium into the cytoplasm. This subunit binds the extracellular potassium ions and delivers the ions to the membrane domain of KdpB through an intramembrane tunnel.</text>
</comment>
<evidence type="ECO:0000256" key="5">
    <source>
        <dbReference type="ARBA" id="ARBA00022958"/>
    </source>
</evidence>
<dbReference type="GO" id="GO:0005886">
    <property type="term" value="C:plasma membrane"/>
    <property type="evidence" value="ECO:0007669"/>
    <property type="project" value="UniProtKB-SubCell"/>
</dbReference>
<comment type="caution">
    <text evidence="9">Lacks conserved residue(s) required for the propagation of feature annotation.</text>
</comment>
<organism evidence="10">
    <name type="scientific">Klebsiella quasipneumoniae</name>
    <dbReference type="NCBI Taxonomy" id="1463165"/>
    <lineage>
        <taxon>Bacteria</taxon>
        <taxon>Pseudomonadati</taxon>
        <taxon>Pseudomonadota</taxon>
        <taxon>Gammaproteobacteria</taxon>
        <taxon>Enterobacterales</taxon>
        <taxon>Enterobacteriaceae</taxon>
        <taxon>Klebsiella/Raoultella group</taxon>
        <taxon>Klebsiella</taxon>
        <taxon>Klebsiella pneumoniae complex</taxon>
    </lineage>
</organism>
<evidence type="ECO:0000256" key="9">
    <source>
        <dbReference type="HAMAP-Rule" id="MF_00275"/>
    </source>
</evidence>
<dbReference type="NCBIfam" id="TIGR00680">
    <property type="entry name" value="kdpA"/>
    <property type="match status" value="1"/>
</dbReference>
<feature type="transmembrane region" description="Helical" evidence="9">
    <location>
        <begin position="62"/>
        <end position="82"/>
    </location>
</feature>
<dbReference type="PANTHER" id="PTHR30607">
    <property type="entry name" value="POTASSIUM-TRANSPORTING ATPASE A CHAIN"/>
    <property type="match status" value="1"/>
</dbReference>
<keyword evidence="8 9" id="KW-0472">Membrane</keyword>
<feature type="transmembrane region" description="Helical" evidence="9">
    <location>
        <begin position="371"/>
        <end position="396"/>
    </location>
</feature>
<feature type="transmembrane region" description="Helical" evidence="9">
    <location>
        <begin position="131"/>
        <end position="152"/>
    </location>
</feature>
<feature type="transmembrane region" description="Helical" evidence="9">
    <location>
        <begin position="480"/>
        <end position="505"/>
    </location>
</feature>
<evidence type="ECO:0000256" key="1">
    <source>
        <dbReference type="ARBA" id="ARBA00022448"/>
    </source>
</evidence>
<keyword evidence="7 9" id="KW-0406">Ion transport</keyword>
<keyword evidence="5 9" id="KW-0630">Potassium</keyword>
<comment type="caution">
    <text evidence="10">The sequence shown here is derived from an EMBL/GenBank/DDBJ whole genome shotgun (WGS) entry which is preliminary data.</text>
</comment>
<dbReference type="GO" id="GO:0008556">
    <property type="term" value="F:P-type potassium transmembrane transporter activity"/>
    <property type="evidence" value="ECO:0007669"/>
    <property type="project" value="InterPro"/>
</dbReference>
<feature type="transmembrane region" description="Helical" evidence="9">
    <location>
        <begin position="417"/>
        <end position="437"/>
    </location>
</feature>
<sequence>MAAEAFLLLACYMAVLLVLAKPLGDYMTGLVQDRALPGTRGFENLIYRVCGASSDEMNWRQYLFAILFVNGTGIVFLFLVLFFQGALPLNPQNLPGLSWHLALNTAISFVTNTNWQAYAGESSISYFSEMVGLAVQNFLSAATGMAIVFALMRGFARHTTDKLGNAWRDLTRITLFVLLPLSLIMALFLVSQGVIQNFSPYVTLTTLEGVQQMLPMGPVASQEAIKMLGTNGGGLFNVNSAHPFENPTSLTNFIQMLSIFIIPAALCFTFGNVVRDRRQGHTLLWAMSIIFLVAAAVVMWAELSGNPHFTALGADSAINMEGKESRFGILNSSLFAVITTAASCGAVNAMHDSFTALGGMIPMWLMQLGEVVFGGVGAGLYGMLMNVLLAVFIAGLMIGRTPEYLGKKIGVQEMKMAAIYILITPSLVLLGTALMMMTEAGRAGIFNPGPHGFSEVLYAVSSAANNNGSAFGGVSANTPFWNLLLGSAMLFGRFLPFIPLMMIAGSLAERKIQPASPGTLPTQGPLFVSLIIGVVLLVGALTFIPALALGPVIEHLQMLGH</sequence>
<evidence type="ECO:0000256" key="7">
    <source>
        <dbReference type="ARBA" id="ARBA00023065"/>
    </source>
</evidence>
<keyword evidence="3 9" id="KW-0633">Potassium transport</keyword>
<protein>
    <recommendedName>
        <fullName evidence="9">Potassium-transporting ATPase potassium-binding subunit</fullName>
    </recommendedName>
    <alternativeName>
        <fullName evidence="9">ATP phosphohydrolase [potassium-transporting] A chain</fullName>
    </alternativeName>
    <alternativeName>
        <fullName evidence="9">Potassium-binding and translocating subunit A</fullName>
    </alternativeName>
    <alternativeName>
        <fullName evidence="9">Potassium-translocating ATPase A chain</fullName>
    </alternativeName>
</protein>
<dbReference type="Pfam" id="PF03814">
    <property type="entry name" value="KdpA"/>
    <property type="match status" value="1"/>
</dbReference>
<keyword evidence="4 9" id="KW-0812">Transmembrane</keyword>
<proteinExistence type="inferred from homology"/>
<dbReference type="GO" id="GO:0030955">
    <property type="term" value="F:potassium ion binding"/>
    <property type="evidence" value="ECO:0007669"/>
    <property type="project" value="UniProtKB-UniRule"/>
</dbReference>
<dbReference type="InterPro" id="IPR004623">
    <property type="entry name" value="KdpA"/>
</dbReference>
<feature type="transmembrane region" description="Helical" evidence="9">
    <location>
        <begin position="253"/>
        <end position="271"/>
    </location>
</feature>
<reference evidence="10" key="1">
    <citation type="submission" date="2019-01" db="EMBL/GenBank/DDBJ databases">
        <authorList>
            <person name="Lista F."/>
            <person name="Anselmo A."/>
        </authorList>
    </citation>
    <scope>NUCLEOTIDE SEQUENCE</scope>
    <source>
        <strain evidence="10">8S</strain>
    </source>
</reference>
<accession>A0A483K7B8</accession>
<evidence type="ECO:0000256" key="2">
    <source>
        <dbReference type="ARBA" id="ARBA00022475"/>
    </source>
</evidence>
<dbReference type="PIRSF" id="PIRSF001294">
    <property type="entry name" value="K_ATPaseA"/>
    <property type="match status" value="1"/>
</dbReference>
<keyword evidence="10" id="KW-0378">Hydrolase</keyword>
<feature type="transmembrane region" description="Helical" evidence="9">
    <location>
        <begin position="173"/>
        <end position="195"/>
    </location>
</feature>
<keyword evidence="6 9" id="KW-1133">Transmembrane helix</keyword>
<name>A0A483K7B8_9ENTR</name>
<gene>
    <name evidence="9 10" type="primary">kdpA</name>
    <name evidence="10" type="ORF">ETE84_21300</name>
</gene>
<keyword evidence="1 9" id="KW-0813">Transport</keyword>
<keyword evidence="2 9" id="KW-1003">Cell membrane</keyword>
<dbReference type="HAMAP" id="MF_00275">
    <property type="entry name" value="KdpA"/>
    <property type="match status" value="1"/>
</dbReference>
<dbReference type="PANTHER" id="PTHR30607:SF2">
    <property type="entry name" value="POTASSIUM-TRANSPORTING ATPASE POTASSIUM-BINDING SUBUNIT"/>
    <property type="match status" value="1"/>
</dbReference>